<dbReference type="AlphaFoldDB" id="A0A3E0DSB5"/>
<accession>A0A3E0DSB5</accession>
<dbReference type="Proteomes" id="UP000256542">
    <property type="component" value="Unassembled WGS sequence"/>
</dbReference>
<dbReference type="RefSeq" id="WP_115895711.1">
    <property type="nucleotide sequence ID" value="NZ_QUNG01000001.1"/>
</dbReference>
<dbReference type="EMBL" id="QUNG01000001">
    <property type="protein sequence ID" value="REG86439.1"/>
    <property type="molecule type" value="Genomic_DNA"/>
</dbReference>
<reference evidence="1 2" key="1">
    <citation type="submission" date="2018-08" db="EMBL/GenBank/DDBJ databases">
        <title>Genomic Encyclopedia of Type Strains, Phase III (KMG-III): the genomes of soil and plant-associated and newly described type strains.</title>
        <authorList>
            <person name="Whitman W."/>
        </authorList>
    </citation>
    <scope>NUCLEOTIDE SEQUENCE [LARGE SCALE GENOMIC DNA]</scope>
    <source>
        <strain evidence="1 2">CECT 7375</strain>
    </source>
</reference>
<sequence length="197" mass="22967">MVYLSETKNQHFISQAELRLNSINPEANQENQRIYSFEIIDREKFSYELSSDRGNRIDSSLSIYDLFSFDVVGKRLRLNFESVFTKYEGRIRTDTESLLSKVAKSDSDIKEEILNLFVAKFLNFVRNPYSVDKVLNTFSALRNFKPAQESLKSNFDKLLVGNRPQQEYLCAQLGITHNQYVTWLGSLFMLLSEFREG</sequence>
<dbReference type="OrthoDB" id="6288344at2"/>
<name>A0A3E0DSB5_9GAMM</name>
<evidence type="ECO:0000313" key="2">
    <source>
        <dbReference type="Proteomes" id="UP000256542"/>
    </source>
</evidence>
<gene>
    <name evidence="1" type="ORF">DFP81_1012</name>
</gene>
<proteinExistence type="predicted"/>
<evidence type="ECO:0000313" key="1">
    <source>
        <dbReference type="EMBL" id="REG86439.1"/>
    </source>
</evidence>
<keyword evidence="2" id="KW-1185">Reference proteome</keyword>
<protein>
    <submittedName>
        <fullName evidence="1">Uncharacterized protein</fullName>
    </submittedName>
</protein>
<comment type="caution">
    <text evidence="1">The sequence shown here is derived from an EMBL/GenBank/DDBJ whole genome shotgun (WGS) entry which is preliminary data.</text>
</comment>
<organism evidence="1 2">
    <name type="scientific">Marinomonas pollencensis</name>
    <dbReference type="NCBI Taxonomy" id="491954"/>
    <lineage>
        <taxon>Bacteria</taxon>
        <taxon>Pseudomonadati</taxon>
        <taxon>Pseudomonadota</taxon>
        <taxon>Gammaproteobacteria</taxon>
        <taxon>Oceanospirillales</taxon>
        <taxon>Oceanospirillaceae</taxon>
        <taxon>Marinomonas</taxon>
    </lineage>
</organism>